<feature type="domain" description="SP-0191-like C-terminal" evidence="2">
    <location>
        <begin position="51"/>
        <end position="182"/>
    </location>
</feature>
<dbReference type="Pfam" id="PF21642">
    <property type="entry name" value="SP_0191-like"/>
    <property type="match status" value="1"/>
</dbReference>
<protein>
    <recommendedName>
        <fullName evidence="2">SP-0191-like C-terminal domain-containing protein</fullName>
    </recommendedName>
</protein>
<feature type="chain" id="PRO_5038772699" description="SP-0191-like C-terminal domain-containing protein" evidence="1">
    <location>
        <begin position="20"/>
        <end position="190"/>
    </location>
</feature>
<comment type="caution">
    <text evidence="3">The sequence shown here is derived from an EMBL/GenBank/DDBJ whole genome shotgun (WGS) entry which is preliminary data.</text>
</comment>
<dbReference type="EMBL" id="LQRC01000255">
    <property type="protein sequence ID" value="KXT68932.1"/>
    <property type="molecule type" value="Genomic_DNA"/>
</dbReference>
<proteinExistence type="predicted"/>
<sequence length="190" mass="21279">MKKIVLLLVLVLLTLTACGQKKSHTASSASTSEDKLDTTLPIISNAEKNTVVTKTLLFPKTEDGSQQKQVVTYKDDQFLSLSIEQVSPNADDLKQAITEYGVEEAQTVLNRSLEADEHYQQVKDLPGFSMSLQILNENELKRVTNLDFQTLDVDKAAETEYLKAFKLKELLKMNPAQYVENQLLNGAKEE</sequence>
<dbReference type="PROSITE" id="PS51257">
    <property type="entry name" value="PROKAR_LIPOPROTEIN"/>
    <property type="match status" value="1"/>
</dbReference>
<feature type="signal peptide" evidence="1">
    <location>
        <begin position="1"/>
        <end position="19"/>
    </location>
</feature>
<evidence type="ECO:0000313" key="4">
    <source>
        <dbReference type="Proteomes" id="UP000070096"/>
    </source>
</evidence>
<accession>A0A139MZ10</accession>
<dbReference type="PATRIC" id="fig|1302.21.peg.2156"/>
<reference evidence="3 4" key="1">
    <citation type="submission" date="2016-01" db="EMBL/GenBank/DDBJ databases">
        <title>Highly variable Streptococcus oralis are common among viridans streptococci isolated from primates.</title>
        <authorList>
            <person name="Denapaite D."/>
            <person name="Rieger M."/>
            <person name="Koendgen S."/>
            <person name="Brueckner R."/>
            <person name="Ochigava I."/>
            <person name="Kappeler P."/>
            <person name="Maetz-Rensing K."/>
            <person name="Leendertz F."/>
            <person name="Hakenbeck R."/>
        </authorList>
    </citation>
    <scope>NUCLEOTIDE SEQUENCE [LARGE SCALE GENOMIC DNA]</scope>
    <source>
        <strain evidence="3 4">DD07</strain>
    </source>
</reference>
<evidence type="ECO:0000313" key="3">
    <source>
        <dbReference type="EMBL" id="KXT68932.1"/>
    </source>
</evidence>
<keyword evidence="1" id="KW-0732">Signal</keyword>
<dbReference type="NCBIfam" id="NF041193">
    <property type="entry name" value="lipo_SP0191"/>
    <property type="match status" value="1"/>
</dbReference>
<organism evidence="3 4">
    <name type="scientific">Streptococcus gordonii</name>
    <dbReference type="NCBI Taxonomy" id="1302"/>
    <lineage>
        <taxon>Bacteria</taxon>
        <taxon>Bacillati</taxon>
        <taxon>Bacillota</taxon>
        <taxon>Bacilli</taxon>
        <taxon>Lactobacillales</taxon>
        <taxon>Streptococcaceae</taxon>
        <taxon>Streptococcus</taxon>
    </lineage>
</organism>
<name>A0A139MZ10_STRGN</name>
<gene>
    <name evidence="3" type="ORF">SGODD07_01949</name>
</gene>
<evidence type="ECO:0000256" key="1">
    <source>
        <dbReference type="SAM" id="SignalP"/>
    </source>
</evidence>
<evidence type="ECO:0000259" key="2">
    <source>
        <dbReference type="Pfam" id="PF21642"/>
    </source>
</evidence>
<dbReference type="InterPro" id="IPR048787">
    <property type="entry name" value="SP_0191-like_C"/>
</dbReference>
<dbReference type="InterPro" id="IPR047840">
    <property type="entry name" value="SP_0191-like"/>
</dbReference>
<dbReference type="Proteomes" id="UP000070096">
    <property type="component" value="Unassembled WGS sequence"/>
</dbReference>
<dbReference type="AlphaFoldDB" id="A0A139MZ10"/>